<dbReference type="eggNOG" id="COG2373">
    <property type="taxonomic scope" value="Bacteria"/>
</dbReference>
<organism evidence="2 3">
    <name type="scientific">Solitalea canadensis (strain ATCC 29591 / DSM 3403 / JCM 21819 / LMG 8368 / NBRC 15130 / NCIMB 12057 / USAM 9D)</name>
    <name type="common">Flexibacter canadensis</name>
    <dbReference type="NCBI Taxonomy" id="929556"/>
    <lineage>
        <taxon>Bacteria</taxon>
        <taxon>Pseudomonadati</taxon>
        <taxon>Bacteroidota</taxon>
        <taxon>Sphingobacteriia</taxon>
        <taxon>Sphingobacteriales</taxon>
        <taxon>Sphingobacteriaceae</taxon>
        <taxon>Solitalea</taxon>
    </lineage>
</organism>
<dbReference type="Proteomes" id="UP000007590">
    <property type="component" value="Chromosome"/>
</dbReference>
<proteinExistence type="predicted"/>
<dbReference type="EMBL" id="CP003349">
    <property type="protein sequence ID" value="AFD09121.1"/>
    <property type="molecule type" value="Genomic_DNA"/>
</dbReference>
<name>H8KL38_SOLCM</name>
<protein>
    <submittedName>
        <fullName evidence="2">Large extracellular alpha-helical protein</fullName>
    </submittedName>
</protein>
<dbReference type="STRING" id="929556.Solca_4131"/>
<sequence>MKNMNKCFKKNALMLACLLSLSLIGLRTYGQSDRLSIISQKLIDSRNLYSSEKLFLHSDKSFYLAGELIWFKVYVVDGINHHPSKINKLSYVELLDSKGKAVDQAMIALDKGLGNGSFQLSSSLNSGEYVLRAYTNLMKNGDEDFFYEKRVIIVNTLKSAETATTLKTDYDIQFFAEGGNFIAGVKNKVAYKVVDSNGKGVGFSGRITDGHSNVVIDGFRPLKDGMGSVSFTPVENEKYSAELRIGNEVITKELPVVQSRGYSMFLTESNDVLAITVSAKNVYDEGAISLIAHTRMDVKIKESKSLSNGSVVFNLPVSMLGEGISHITIFDQNQRPVSERLYFKQPEHYLSLSATTDNSLYQSRQRVAVNISSLSERNKPQNANLSMAVFKADSLQHIDAANIVNYLWLSSDLKGKIESPDYYFSSNSTEVKEAADNLMLTQGWRRFEWKTVLNSKSPTITNLPEYEGHLVRGVVLNKQTGAPGSDITVYLSSPGKFFRVAVAKSDAQGKLLFNIGDLIGSEELIVQAVDENYRVEIESPFIEKSNAYALPSVNTHIERFQSQLLDRSISTQVQQAFTNEKQLKFSLPAKVDTSLFYGQPEKSYFLDDFTRFRTFEEVLREYVSEVSISRQQKGYQFNMTNSNFEMLPKNPLVLIDGVPFFKTDSVVAINPMKIKKLEAINRMFSFGYLTLNGIISLSTYKYDLEGIPLDPNALIVEYEGLQLQRQFYSPVYETSASLNSRVPDFRNVLYWNPTIITGSNGNASLQFYTGDEQGEYKIVVQGITAEGRAGYKVVDFKVQNDLVKK</sequence>
<dbReference type="HOGENOM" id="CLU_013214_2_0_10"/>
<accession>H8KL38</accession>
<feature type="signal peptide" evidence="1">
    <location>
        <begin position="1"/>
        <end position="25"/>
    </location>
</feature>
<reference evidence="2" key="1">
    <citation type="submission" date="2012-02" db="EMBL/GenBank/DDBJ databases">
        <title>The complete genome of Solitalea canadensis DSM 3403.</title>
        <authorList>
            <consortium name="US DOE Joint Genome Institute (JGI-PGF)"/>
            <person name="Lucas S."/>
            <person name="Copeland A."/>
            <person name="Lapidus A."/>
            <person name="Glavina del Rio T."/>
            <person name="Dalin E."/>
            <person name="Tice H."/>
            <person name="Bruce D."/>
            <person name="Goodwin L."/>
            <person name="Pitluck S."/>
            <person name="Peters L."/>
            <person name="Ovchinnikova G."/>
            <person name="Lu M."/>
            <person name="Kyrpides N."/>
            <person name="Mavromatis K."/>
            <person name="Ivanova N."/>
            <person name="Brettin T."/>
            <person name="Detter J.C."/>
            <person name="Han C."/>
            <person name="Larimer F."/>
            <person name="Land M."/>
            <person name="Hauser L."/>
            <person name="Markowitz V."/>
            <person name="Cheng J.-F."/>
            <person name="Hugenholtz P."/>
            <person name="Woyke T."/>
            <person name="Wu D."/>
            <person name="Spring S."/>
            <person name="Schroeder M."/>
            <person name="Kopitz M."/>
            <person name="Brambilla E."/>
            <person name="Klenk H.-P."/>
            <person name="Eisen J.A."/>
        </authorList>
    </citation>
    <scope>NUCLEOTIDE SEQUENCE</scope>
    <source>
        <strain evidence="2">DSM 3403</strain>
    </source>
</reference>
<keyword evidence="1" id="KW-0732">Signal</keyword>
<evidence type="ECO:0000313" key="2">
    <source>
        <dbReference type="EMBL" id="AFD09121.1"/>
    </source>
</evidence>
<gene>
    <name evidence="2" type="ordered locus">Solca_4131</name>
</gene>
<keyword evidence="3" id="KW-1185">Reference proteome</keyword>
<evidence type="ECO:0000313" key="3">
    <source>
        <dbReference type="Proteomes" id="UP000007590"/>
    </source>
</evidence>
<dbReference type="AlphaFoldDB" id="H8KL38"/>
<feature type="chain" id="PRO_5003613143" evidence="1">
    <location>
        <begin position="26"/>
        <end position="805"/>
    </location>
</feature>
<dbReference type="KEGG" id="scn:Solca_4131"/>
<dbReference type="Gene3D" id="2.60.40.1930">
    <property type="match status" value="1"/>
</dbReference>
<evidence type="ECO:0000256" key="1">
    <source>
        <dbReference type="SAM" id="SignalP"/>
    </source>
</evidence>